<feature type="domain" description="C2H2-type" evidence="14">
    <location>
        <begin position="948"/>
        <end position="976"/>
    </location>
</feature>
<dbReference type="InterPro" id="IPR036236">
    <property type="entry name" value="Znf_C2H2_sf"/>
</dbReference>
<dbReference type="PROSITE" id="PS50157">
    <property type="entry name" value="ZINC_FINGER_C2H2_2"/>
    <property type="match status" value="6"/>
</dbReference>
<evidence type="ECO:0000256" key="3">
    <source>
        <dbReference type="ARBA" id="ARBA00022737"/>
    </source>
</evidence>
<sequence>MIDRGAWALEMTATSAPISDAVARESCSSSSSSKPLRQFFSSCVDTSANMFADQLARCPHCGKLFRGPRCSFSLQEHITNIHAAVAPASAGNKSPPSKQDSEKTHLCVKCKASFACKEELEKHVAVHLSTSGQRHMLSHDESQVLRKFKCPECGKAFKFKHHLKEHIRIHSGEKPFACRNCGKRFSHSGSYSSHMTSKKCLVVNLKVRKVDQMRSQKSRNGAVGSENQQSGGSNAKTQMNGQSDLFRYCLPKFGNSKHENFNDSLHSNLNMAKGEHESSLYFPSEFQECIRSQQTSNYLSTSSYSSSIPLHPVVLSAAVGAGLPHYLPALSTFPDVAQFLKSQIPPESVKEKVAEKAVAAKDDIISNESMKRILEVVDASHPVKMNVHESHKPYALNGFLGDISTSDSSPISFSVTSLPTLPQITPIDSPEDSANKCTNNNLEFRCKYCEKHFDSKLDSQHHERYVCQLNKDSMNYIDSKKLFLPADLPSNMKDSLFKNNVANSKSSVANVAESDEDSQRDSSLDEEMTTNDGKKYEVNPRPKKHDILRLSQEVNYPPRVVQVWFQNMRARDRRLGRPIPSGQSGGQSFDVVEPRKNASPTQQSCSPVPLSIPQYKPQFNSNPSIILPPPSFPTSVSFSGGILTEQNTSFHSIQSLGAPSPATAPASLAGGELYKNPTTRESEASLPDSEQPLDLSLKPKEFMYFKDSLEKVRDLNQIEAEPHNEVLNLSRKSGRFADFSDDGIISISPGRENYAKFASYAIHSEDDDNVIRTRNNKSLATDSKDNATSAANSSNGSFTQADAHQMHKVEEKSARKRDEKRPHSDSEDGAHQSDSTSNLDYLSDSSKGQVVKSPSPTKIWKPSISNELETTPSFGQSSSDTSVAVDLQCGVFSCDQCDKTFSKQSSLARHKYEHSGQRPHKCDVCNKAFKHKHHLTEHKRLHSGEKPFQCKKCLKRFSHSGSYSQHMNHRYSYCKPYRE</sequence>
<feature type="region of interest" description="Disordered" evidence="12">
    <location>
        <begin position="576"/>
        <end position="609"/>
    </location>
</feature>
<dbReference type="GO" id="GO:0000122">
    <property type="term" value="P:negative regulation of transcription by RNA polymerase II"/>
    <property type="evidence" value="ECO:0007669"/>
    <property type="project" value="UniProtKB-ARBA"/>
</dbReference>
<feature type="domain" description="C2H2-type" evidence="14">
    <location>
        <begin position="892"/>
        <end position="919"/>
    </location>
</feature>
<dbReference type="PROSITE" id="PS50071">
    <property type="entry name" value="HOMEOBOX_2"/>
    <property type="match status" value="1"/>
</dbReference>
<dbReference type="FunFam" id="3.30.160.60:FF:000082">
    <property type="entry name" value="Putative zinc finger E-box-binding homeobox 2"/>
    <property type="match status" value="1"/>
</dbReference>
<dbReference type="CDD" id="cd00086">
    <property type="entry name" value="homeodomain"/>
    <property type="match status" value="1"/>
</dbReference>
<feature type="compositionally biased region" description="Polar residues" evidence="12">
    <location>
        <begin position="832"/>
        <end position="856"/>
    </location>
</feature>
<dbReference type="SMART" id="SM00389">
    <property type="entry name" value="HOX"/>
    <property type="match status" value="1"/>
</dbReference>
<accession>A0A443RCR3</accession>
<proteinExistence type="predicted"/>
<dbReference type="FunFam" id="3.30.160.60:FF:000145">
    <property type="entry name" value="Zinc finger protein 574"/>
    <property type="match status" value="1"/>
</dbReference>
<evidence type="ECO:0000256" key="4">
    <source>
        <dbReference type="ARBA" id="ARBA00022771"/>
    </source>
</evidence>
<feature type="domain" description="C2H2-type" evidence="14">
    <location>
        <begin position="148"/>
        <end position="175"/>
    </location>
</feature>
<name>A0A443RCR3_9ACAR</name>
<keyword evidence="16" id="KW-1185">Reference proteome</keyword>
<dbReference type="Pfam" id="PF00096">
    <property type="entry name" value="zf-C2H2"/>
    <property type="match status" value="4"/>
</dbReference>
<feature type="region of interest" description="Disordered" evidence="12">
    <location>
        <begin position="506"/>
        <end position="543"/>
    </location>
</feature>
<dbReference type="FunFam" id="3.30.160.60:FF:000013">
    <property type="entry name" value="Putative zinc finger E-box-binding homeobox 2"/>
    <property type="match status" value="2"/>
</dbReference>
<keyword evidence="2" id="KW-0479">Metal-binding</keyword>
<keyword evidence="4 9" id="KW-0863">Zinc-finger</keyword>
<gene>
    <name evidence="15" type="ORF">B4U79_14174</name>
</gene>
<dbReference type="Gene3D" id="3.30.160.60">
    <property type="entry name" value="Classic Zinc Finger"/>
    <property type="match status" value="6"/>
</dbReference>
<dbReference type="SMART" id="SM00355">
    <property type="entry name" value="ZnF_C2H2"/>
    <property type="match status" value="8"/>
</dbReference>
<comment type="subcellular location">
    <subcellularLocation>
        <location evidence="1 10 11">Nucleus</location>
    </subcellularLocation>
</comment>
<evidence type="ECO:0000256" key="7">
    <source>
        <dbReference type="ARBA" id="ARBA00023155"/>
    </source>
</evidence>
<evidence type="ECO:0000256" key="6">
    <source>
        <dbReference type="ARBA" id="ARBA00023125"/>
    </source>
</evidence>
<feature type="compositionally biased region" description="Low complexity" evidence="12">
    <location>
        <begin position="786"/>
        <end position="795"/>
    </location>
</feature>
<evidence type="ECO:0000256" key="9">
    <source>
        <dbReference type="PROSITE-ProRule" id="PRU00042"/>
    </source>
</evidence>
<evidence type="ECO:0000313" key="15">
    <source>
        <dbReference type="EMBL" id="RWS13046.1"/>
    </source>
</evidence>
<dbReference type="GO" id="GO:0000978">
    <property type="term" value="F:RNA polymerase II cis-regulatory region sequence-specific DNA binding"/>
    <property type="evidence" value="ECO:0007669"/>
    <property type="project" value="TreeGrafter"/>
</dbReference>
<feature type="compositionally biased region" description="Polar residues" evidence="12">
    <location>
        <begin position="215"/>
        <end position="238"/>
    </location>
</feature>
<dbReference type="SUPFAM" id="SSF46689">
    <property type="entry name" value="Homeodomain-like"/>
    <property type="match status" value="1"/>
</dbReference>
<evidence type="ECO:0000259" key="14">
    <source>
        <dbReference type="PROSITE" id="PS50157"/>
    </source>
</evidence>
<feature type="domain" description="C2H2-type" evidence="14">
    <location>
        <begin position="176"/>
        <end position="195"/>
    </location>
</feature>
<evidence type="ECO:0000256" key="10">
    <source>
        <dbReference type="PROSITE-ProRule" id="PRU00108"/>
    </source>
</evidence>
<dbReference type="Proteomes" id="UP000285301">
    <property type="component" value="Unassembled WGS sequence"/>
</dbReference>
<feature type="DNA-binding region" description="Homeobox" evidence="10">
    <location>
        <begin position="517"/>
        <end position="576"/>
    </location>
</feature>
<keyword evidence="6 10" id="KW-0238">DNA-binding</keyword>
<organism evidence="15 16">
    <name type="scientific">Dinothrombium tinctorium</name>
    <dbReference type="NCBI Taxonomy" id="1965070"/>
    <lineage>
        <taxon>Eukaryota</taxon>
        <taxon>Metazoa</taxon>
        <taxon>Ecdysozoa</taxon>
        <taxon>Arthropoda</taxon>
        <taxon>Chelicerata</taxon>
        <taxon>Arachnida</taxon>
        <taxon>Acari</taxon>
        <taxon>Acariformes</taxon>
        <taxon>Trombidiformes</taxon>
        <taxon>Prostigmata</taxon>
        <taxon>Anystina</taxon>
        <taxon>Parasitengona</taxon>
        <taxon>Trombidioidea</taxon>
        <taxon>Trombidiidae</taxon>
        <taxon>Dinothrombium</taxon>
    </lineage>
</organism>
<evidence type="ECO:0000256" key="2">
    <source>
        <dbReference type="ARBA" id="ARBA00022723"/>
    </source>
</evidence>
<feature type="domain" description="C2H2-type" evidence="14">
    <location>
        <begin position="105"/>
        <end position="132"/>
    </location>
</feature>
<protein>
    <submittedName>
        <fullName evidence="15">Zinc finger protein 1-like protein</fullName>
    </submittedName>
</protein>
<feature type="compositionally biased region" description="Low complexity" evidence="12">
    <location>
        <begin position="656"/>
        <end position="671"/>
    </location>
</feature>
<evidence type="ECO:0000313" key="16">
    <source>
        <dbReference type="Proteomes" id="UP000285301"/>
    </source>
</evidence>
<evidence type="ECO:0000256" key="8">
    <source>
        <dbReference type="ARBA" id="ARBA00023242"/>
    </source>
</evidence>
<dbReference type="InterPro" id="IPR051574">
    <property type="entry name" value="ZnF_E-box_Homeobox"/>
</dbReference>
<dbReference type="AlphaFoldDB" id="A0A443RCR3"/>
<keyword evidence="8 10" id="KW-0539">Nucleus</keyword>
<dbReference type="InterPro" id="IPR001356">
    <property type="entry name" value="HD"/>
</dbReference>
<dbReference type="GO" id="GO:0000981">
    <property type="term" value="F:DNA-binding transcription factor activity, RNA polymerase II-specific"/>
    <property type="evidence" value="ECO:0007669"/>
    <property type="project" value="TreeGrafter"/>
</dbReference>
<dbReference type="Pfam" id="PF00046">
    <property type="entry name" value="Homeodomain"/>
    <property type="match status" value="1"/>
</dbReference>
<dbReference type="FunFam" id="3.30.160.60:FF:000744">
    <property type="entry name" value="zinc finger E-box-binding homeobox 1"/>
    <property type="match status" value="1"/>
</dbReference>
<dbReference type="PANTHER" id="PTHR24391:SF27">
    <property type="entry name" value="ZINC FINGER PROTEIN 1"/>
    <property type="match status" value="1"/>
</dbReference>
<feature type="compositionally biased region" description="Basic and acidic residues" evidence="12">
    <location>
        <begin position="532"/>
        <end position="543"/>
    </location>
</feature>
<keyword evidence="3" id="KW-0677">Repeat</keyword>
<feature type="region of interest" description="Disordered" evidence="12">
    <location>
        <begin position="778"/>
        <end position="864"/>
    </location>
</feature>
<evidence type="ECO:0000256" key="1">
    <source>
        <dbReference type="ARBA" id="ARBA00004123"/>
    </source>
</evidence>
<feature type="region of interest" description="Disordered" evidence="12">
    <location>
        <begin position="656"/>
        <end position="693"/>
    </location>
</feature>
<keyword evidence="7 10" id="KW-0371">Homeobox</keyword>
<dbReference type="Gene3D" id="1.10.10.60">
    <property type="entry name" value="Homeodomain-like"/>
    <property type="match status" value="1"/>
</dbReference>
<dbReference type="InterPro" id="IPR009057">
    <property type="entry name" value="Homeodomain-like_sf"/>
</dbReference>
<evidence type="ECO:0000256" key="12">
    <source>
        <dbReference type="SAM" id="MobiDB-lite"/>
    </source>
</evidence>
<dbReference type="OrthoDB" id="7491548at2759"/>
<dbReference type="PANTHER" id="PTHR24391">
    <property type="entry name" value="HISTONE H4 TRANSCRIPTION FACTOR-RELATED"/>
    <property type="match status" value="1"/>
</dbReference>
<feature type="region of interest" description="Disordered" evidence="12">
    <location>
        <begin position="212"/>
        <end position="238"/>
    </location>
</feature>
<dbReference type="GO" id="GO:0008270">
    <property type="term" value="F:zinc ion binding"/>
    <property type="evidence" value="ECO:0007669"/>
    <property type="project" value="UniProtKB-KW"/>
</dbReference>
<feature type="domain" description="C2H2-type" evidence="14">
    <location>
        <begin position="920"/>
        <end position="947"/>
    </location>
</feature>
<dbReference type="GO" id="GO:0005634">
    <property type="term" value="C:nucleus"/>
    <property type="evidence" value="ECO:0007669"/>
    <property type="project" value="UniProtKB-SubCell"/>
</dbReference>
<keyword evidence="5" id="KW-0862">Zinc</keyword>
<dbReference type="STRING" id="1965070.A0A443RCR3"/>
<feature type="compositionally biased region" description="Basic and acidic residues" evidence="12">
    <location>
        <begin position="804"/>
        <end position="831"/>
    </location>
</feature>
<reference evidence="15 16" key="1">
    <citation type="journal article" date="2018" name="Gigascience">
        <title>Genomes of trombidid mites reveal novel predicted allergens and laterally-transferred genes associated with secondary metabolism.</title>
        <authorList>
            <person name="Dong X."/>
            <person name="Chaisiri K."/>
            <person name="Xia D."/>
            <person name="Armstrong S.D."/>
            <person name="Fang Y."/>
            <person name="Donnelly M.J."/>
            <person name="Kadowaki T."/>
            <person name="McGarry J.W."/>
            <person name="Darby A.C."/>
            <person name="Makepeace B.L."/>
        </authorList>
    </citation>
    <scope>NUCLEOTIDE SEQUENCE [LARGE SCALE GENOMIC DNA]</scope>
    <source>
        <strain evidence="15">UoL-WK</strain>
    </source>
</reference>
<dbReference type="InterPro" id="IPR013087">
    <property type="entry name" value="Znf_C2H2_type"/>
</dbReference>
<dbReference type="EMBL" id="NCKU01001119">
    <property type="protein sequence ID" value="RWS13046.1"/>
    <property type="molecule type" value="Genomic_DNA"/>
</dbReference>
<evidence type="ECO:0000256" key="5">
    <source>
        <dbReference type="ARBA" id="ARBA00022833"/>
    </source>
</evidence>
<comment type="caution">
    <text evidence="15">The sequence shown here is derived from an EMBL/GenBank/DDBJ whole genome shotgun (WGS) entry which is preliminary data.</text>
</comment>
<dbReference type="PROSITE" id="PS00028">
    <property type="entry name" value="ZINC_FINGER_C2H2_1"/>
    <property type="match status" value="4"/>
</dbReference>
<feature type="domain" description="Homeobox" evidence="13">
    <location>
        <begin position="515"/>
        <end position="575"/>
    </location>
</feature>
<dbReference type="SUPFAM" id="SSF57667">
    <property type="entry name" value="beta-beta-alpha zinc fingers"/>
    <property type="match status" value="3"/>
</dbReference>
<evidence type="ECO:0000259" key="13">
    <source>
        <dbReference type="PROSITE" id="PS50071"/>
    </source>
</evidence>
<evidence type="ECO:0000256" key="11">
    <source>
        <dbReference type="RuleBase" id="RU000682"/>
    </source>
</evidence>